<feature type="domain" description="YgjP-like metallopeptidase" evidence="1">
    <location>
        <begin position="32"/>
        <end position="242"/>
    </location>
</feature>
<comment type="caution">
    <text evidence="2">The sequence shown here is derived from an EMBL/GenBank/DDBJ whole genome shotgun (WGS) entry which is preliminary data.</text>
</comment>
<proteinExistence type="predicted"/>
<name>A0ABT1Y0I1_9FIRM</name>
<sequence length="249" mass="29277">MKKQEQPIILQDEITLGGQTISYRMRKSVRAKNLRLSISEENGLEVVLPKQYSLGEISQIEDFLRQKEVWILDKMKLMAEQTALKEAAEGNFLSRIRYLDQEYPIVVILDSDAPIRVELNGDKALFTLPENREELIQQVIQAWYPWAAKQFIEERCPHWAEKMRVSYQRIYIKNQKSRWGSCSGSKNLSFNMRLIMAPIEVVDYVIIHELTHLKEMNHSPVFWQMVADFCPSYQEHRDWLKKYGAGLIL</sequence>
<protein>
    <submittedName>
        <fullName evidence="2">M48 family metallopeptidase</fullName>
    </submittedName>
</protein>
<reference evidence="2 3" key="1">
    <citation type="submission" date="2022-08" db="EMBL/GenBank/DDBJ databases">
        <title>Proteogenomics of the novel Dehalobacterium formicoaceticum strain EZ94 highlights a key role of methyltransferases during anaerobic dichloromethane degradation.</title>
        <authorList>
            <person name="Wasmund K."/>
        </authorList>
    </citation>
    <scope>NUCLEOTIDE SEQUENCE [LARGE SCALE GENOMIC DNA]</scope>
    <source>
        <strain evidence="2 3">EZ94</strain>
    </source>
</reference>
<dbReference type="PANTHER" id="PTHR30399:SF1">
    <property type="entry name" value="UTP PYROPHOSPHATASE"/>
    <property type="match status" value="1"/>
</dbReference>
<dbReference type="Pfam" id="PF01863">
    <property type="entry name" value="YgjP-like"/>
    <property type="match status" value="1"/>
</dbReference>
<dbReference type="PANTHER" id="PTHR30399">
    <property type="entry name" value="UNCHARACTERIZED PROTEIN YGJP"/>
    <property type="match status" value="1"/>
</dbReference>
<dbReference type="RefSeq" id="WP_257912020.1">
    <property type="nucleotide sequence ID" value="NZ_JANPWE010000001.1"/>
</dbReference>
<accession>A0ABT1Y0I1</accession>
<dbReference type="Gene3D" id="3.30.2010.10">
    <property type="entry name" value="Metalloproteases ('zincins'), catalytic domain"/>
    <property type="match status" value="1"/>
</dbReference>
<evidence type="ECO:0000313" key="3">
    <source>
        <dbReference type="Proteomes" id="UP001524944"/>
    </source>
</evidence>
<dbReference type="InterPro" id="IPR053136">
    <property type="entry name" value="UTP_pyrophosphatase-like"/>
</dbReference>
<gene>
    <name evidence="2" type="ORF">NVS47_02435</name>
</gene>
<evidence type="ECO:0000259" key="1">
    <source>
        <dbReference type="Pfam" id="PF01863"/>
    </source>
</evidence>
<dbReference type="InterPro" id="IPR002725">
    <property type="entry name" value="YgjP-like_metallopeptidase"/>
</dbReference>
<dbReference type="EMBL" id="JANPWE010000001">
    <property type="protein sequence ID" value="MCR6544379.1"/>
    <property type="molecule type" value="Genomic_DNA"/>
</dbReference>
<organism evidence="2 3">
    <name type="scientific">Dehalobacterium formicoaceticum</name>
    <dbReference type="NCBI Taxonomy" id="51515"/>
    <lineage>
        <taxon>Bacteria</taxon>
        <taxon>Bacillati</taxon>
        <taxon>Bacillota</taxon>
        <taxon>Clostridia</taxon>
        <taxon>Eubacteriales</taxon>
        <taxon>Peptococcaceae</taxon>
        <taxon>Dehalobacterium</taxon>
    </lineage>
</organism>
<dbReference type="CDD" id="cd07344">
    <property type="entry name" value="M48_yhfN_like"/>
    <property type="match status" value="1"/>
</dbReference>
<evidence type="ECO:0000313" key="2">
    <source>
        <dbReference type="EMBL" id="MCR6544379.1"/>
    </source>
</evidence>
<dbReference type="Proteomes" id="UP001524944">
    <property type="component" value="Unassembled WGS sequence"/>
</dbReference>
<keyword evidence="3" id="KW-1185">Reference proteome</keyword>